<dbReference type="PROSITE" id="PS00211">
    <property type="entry name" value="ABC_TRANSPORTER_1"/>
    <property type="match status" value="1"/>
</dbReference>
<dbReference type="InterPro" id="IPR003439">
    <property type="entry name" value="ABC_transporter-like_ATP-bd"/>
</dbReference>
<dbReference type="CDD" id="cd03230">
    <property type="entry name" value="ABC_DR_subfamily_A"/>
    <property type="match status" value="1"/>
</dbReference>
<dbReference type="GO" id="GO:0005886">
    <property type="term" value="C:plasma membrane"/>
    <property type="evidence" value="ECO:0007669"/>
    <property type="project" value="UniProtKB-SubCell"/>
</dbReference>
<dbReference type="PROSITE" id="PS50893">
    <property type="entry name" value="ABC_TRANSPORTER_2"/>
    <property type="match status" value="1"/>
</dbReference>
<evidence type="ECO:0000256" key="2">
    <source>
        <dbReference type="ARBA" id="ARBA00022448"/>
    </source>
</evidence>
<keyword evidence="11" id="KW-1185">Reference proteome</keyword>
<dbReference type="GO" id="GO:0016887">
    <property type="term" value="F:ATP hydrolysis activity"/>
    <property type="evidence" value="ECO:0007669"/>
    <property type="project" value="InterPro"/>
</dbReference>
<dbReference type="InterPro" id="IPR050763">
    <property type="entry name" value="ABC_transporter_ATP-binding"/>
</dbReference>
<dbReference type="Proteomes" id="UP000657592">
    <property type="component" value="Unassembled WGS sequence"/>
</dbReference>
<organism evidence="10 11">
    <name type="scientific">Microbacterium album</name>
    <dbReference type="NCBI Taxonomy" id="2053191"/>
    <lineage>
        <taxon>Bacteria</taxon>
        <taxon>Bacillati</taxon>
        <taxon>Actinomycetota</taxon>
        <taxon>Actinomycetes</taxon>
        <taxon>Micrococcales</taxon>
        <taxon>Microbacteriaceae</taxon>
        <taxon>Microbacterium</taxon>
    </lineage>
</organism>
<comment type="caution">
    <text evidence="10">The sequence shown here is derived from an EMBL/GenBank/DDBJ whole genome shotgun (WGS) entry which is preliminary data.</text>
</comment>
<dbReference type="Pfam" id="PF00005">
    <property type="entry name" value="ABC_tran"/>
    <property type="match status" value="1"/>
</dbReference>
<evidence type="ECO:0000256" key="1">
    <source>
        <dbReference type="ARBA" id="ARBA00004202"/>
    </source>
</evidence>
<dbReference type="Gene3D" id="3.40.50.300">
    <property type="entry name" value="P-loop containing nucleotide triphosphate hydrolases"/>
    <property type="match status" value="1"/>
</dbReference>
<reference evidence="10" key="1">
    <citation type="journal article" date="2014" name="Int. J. Syst. Evol. Microbiol.">
        <title>Complete genome sequence of Corynebacterium casei LMG S-19264T (=DSM 44701T), isolated from a smear-ripened cheese.</title>
        <authorList>
            <consortium name="US DOE Joint Genome Institute (JGI-PGF)"/>
            <person name="Walter F."/>
            <person name="Albersmeier A."/>
            <person name="Kalinowski J."/>
            <person name="Ruckert C."/>
        </authorList>
    </citation>
    <scope>NUCLEOTIDE SEQUENCE</scope>
    <source>
        <strain evidence="10">CGMCC 1.15794</strain>
    </source>
</reference>
<dbReference type="PANTHER" id="PTHR42711">
    <property type="entry name" value="ABC TRANSPORTER ATP-BINDING PROTEIN"/>
    <property type="match status" value="1"/>
</dbReference>
<accession>A0A917ICX0</accession>
<evidence type="ECO:0000256" key="5">
    <source>
        <dbReference type="ARBA" id="ARBA00022840"/>
    </source>
</evidence>
<evidence type="ECO:0000313" key="10">
    <source>
        <dbReference type="EMBL" id="GGH36132.1"/>
    </source>
</evidence>
<sequence>MDVTAQGIRPWGVGGQTRAMAIIEVDGLTKRYGRRTILDGVDLAVEPGEIFGILGPNGAGKTTTVECIEGLRTPDSGRIRVDGLDPARDERQLRQILGVQLQESELPPKLRVGEALALYSSFYGDPVDWRELVAGLRLSDRLGTPFRRLSGGQKQRVSVALALVGRPKVVVLDELTTGLDPQSRRDVRGLIEGIRERGVTVLLVSHFMEEAERLCDRLAVIDRGRVVASGTPSALISRVGAPQRLRFRTSRPFALEILRALPDVASVEEWGGHVRVTGADGILHRVTAALADAGVQAEELSVGRATLDDAFLALTGRSPSEGSES</sequence>
<dbReference type="InterPro" id="IPR017871">
    <property type="entry name" value="ABC_transporter-like_CS"/>
</dbReference>
<keyword evidence="5 10" id="KW-0067">ATP-binding</keyword>
<dbReference type="InterPro" id="IPR027417">
    <property type="entry name" value="P-loop_NTPase"/>
</dbReference>
<dbReference type="EMBL" id="BMJY01000001">
    <property type="protein sequence ID" value="GGH36132.1"/>
    <property type="molecule type" value="Genomic_DNA"/>
</dbReference>
<evidence type="ECO:0000256" key="3">
    <source>
        <dbReference type="ARBA" id="ARBA00022475"/>
    </source>
</evidence>
<comment type="subcellular location">
    <subcellularLocation>
        <location evidence="1">Cell membrane</location>
        <topology evidence="1">Peripheral membrane protein</topology>
    </subcellularLocation>
</comment>
<protein>
    <submittedName>
        <fullName evidence="10">Multidrug ABC transporter ATP-binding protein</fullName>
    </submittedName>
</protein>
<evidence type="ECO:0000256" key="8">
    <source>
        <dbReference type="ARBA" id="ARBA00023251"/>
    </source>
</evidence>
<proteinExistence type="predicted"/>
<feature type="domain" description="ABC transporter" evidence="9">
    <location>
        <begin position="23"/>
        <end position="248"/>
    </location>
</feature>
<dbReference type="PANTHER" id="PTHR42711:SF16">
    <property type="entry name" value="ABC TRANSPORTER ATP-BINDING PROTEIN"/>
    <property type="match status" value="1"/>
</dbReference>
<dbReference type="SMART" id="SM00382">
    <property type="entry name" value="AAA"/>
    <property type="match status" value="1"/>
</dbReference>
<keyword evidence="8" id="KW-0046">Antibiotic resistance</keyword>
<keyword evidence="3" id="KW-1003">Cell membrane</keyword>
<evidence type="ECO:0000313" key="11">
    <source>
        <dbReference type="Proteomes" id="UP000657592"/>
    </source>
</evidence>
<evidence type="ECO:0000256" key="7">
    <source>
        <dbReference type="ARBA" id="ARBA00023136"/>
    </source>
</evidence>
<reference evidence="10" key="2">
    <citation type="submission" date="2020-09" db="EMBL/GenBank/DDBJ databases">
        <authorList>
            <person name="Sun Q."/>
            <person name="Zhou Y."/>
        </authorList>
    </citation>
    <scope>NUCLEOTIDE SEQUENCE</scope>
    <source>
        <strain evidence="10">CGMCC 1.15794</strain>
    </source>
</reference>
<dbReference type="GO" id="GO:0005524">
    <property type="term" value="F:ATP binding"/>
    <property type="evidence" value="ECO:0007669"/>
    <property type="project" value="UniProtKB-KW"/>
</dbReference>
<evidence type="ECO:0000259" key="9">
    <source>
        <dbReference type="PROSITE" id="PS50893"/>
    </source>
</evidence>
<gene>
    <name evidence="10" type="ORF">GCM10010921_05100</name>
</gene>
<evidence type="ECO:0000256" key="6">
    <source>
        <dbReference type="ARBA" id="ARBA00022967"/>
    </source>
</evidence>
<dbReference type="InterPro" id="IPR003593">
    <property type="entry name" value="AAA+_ATPase"/>
</dbReference>
<dbReference type="GO" id="GO:0046677">
    <property type="term" value="P:response to antibiotic"/>
    <property type="evidence" value="ECO:0007669"/>
    <property type="project" value="UniProtKB-KW"/>
</dbReference>
<name>A0A917ICX0_9MICO</name>
<keyword evidence="2" id="KW-0813">Transport</keyword>
<keyword evidence="4" id="KW-0547">Nucleotide-binding</keyword>
<evidence type="ECO:0000256" key="4">
    <source>
        <dbReference type="ARBA" id="ARBA00022741"/>
    </source>
</evidence>
<dbReference type="SUPFAM" id="SSF52540">
    <property type="entry name" value="P-loop containing nucleoside triphosphate hydrolases"/>
    <property type="match status" value="1"/>
</dbReference>
<dbReference type="FunFam" id="3.40.50.300:FF:000589">
    <property type="entry name" value="ABC transporter, ATP-binding subunit"/>
    <property type="match status" value="1"/>
</dbReference>
<keyword evidence="6" id="KW-1278">Translocase</keyword>
<keyword evidence="7" id="KW-0472">Membrane</keyword>
<dbReference type="AlphaFoldDB" id="A0A917ICX0"/>